<dbReference type="InterPro" id="IPR000055">
    <property type="entry name" value="Restrct_endonuc_typeI_TRD"/>
</dbReference>
<sequence>MYGKVISKLNFFITDYSEQEKIASFFKQLDDTIALHQRKLDLLKEQKKGFLQNMFV</sequence>
<organism evidence="5 6">
    <name type="scientific">Lactobacillus amylolyticus DSM 11664</name>
    <dbReference type="NCBI Taxonomy" id="585524"/>
    <lineage>
        <taxon>Bacteria</taxon>
        <taxon>Bacillati</taxon>
        <taxon>Bacillota</taxon>
        <taxon>Bacilli</taxon>
        <taxon>Lactobacillales</taxon>
        <taxon>Lactobacillaceae</taxon>
        <taxon>Lactobacillus</taxon>
    </lineage>
</organism>
<evidence type="ECO:0000256" key="1">
    <source>
        <dbReference type="ARBA" id="ARBA00010923"/>
    </source>
</evidence>
<dbReference type="PANTHER" id="PTHR30408">
    <property type="entry name" value="TYPE-1 RESTRICTION ENZYME ECOKI SPECIFICITY PROTEIN"/>
    <property type="match status" value="1"/>
</dbReference>
<keyword evidence="2" id="KW-0680">Restriction system</keyword>
<comment type="caution">
    <text evidence="5">The sequence shown here is derived from an EMBL/GenBank/DDBJ whole genome shotgun (WGS) entry which is preliminary data.</text>
</comment>
<accession>D4YVV1</accession>
<comment type="similarity">
    <text evidence="1">Belongs to the type-I restriction system S methylase family.</text>
</comment>
<evidence type="ECO:0000313" key="5">
    <source>
        <dbReference type="EMBL" id="EFG54710.1"/>
    </source>
</evidence>
<dbReference type="PATRIC" id="fig|585524.9.peg.1264"/>
<evidence type="ECO:0000313" key="6">
    <source>
        <dbReference type="Proteomes" id="UP000004069"/>
    </source>
</evidence>
<dbReference type="GO" id="GO:0009307">
    <property type="term" value="P:DNA restriction-modification system"/>
    <property type="evidence" value="ECO:0007669"/>
    <property type="project" value="UniProtKB-KW"/>
</dbReference>
<keyword evidence="3" id="KW-0238">DNA-binding</keyword>
<dbReference type="SUPFAM" id="SSF116734">
    <property type="entry name" value="DNA methylase specificity domain"/>
    <property type="match status" value="1"/>
</dbReference>
<dbReference type="Gene3D" id="3.90.220.20">
    <property type="entry name" value="DNA methylase specificity domains"/>
    <property type="match status" value="1"/>
</dbReference>
<dbReference type="AlphaFoldDB" id="D4YVV1"/>
<dbReference type="InterPro" id="IPR052021">
    <property type="entry name" value="Type-I_RS_S_subunit"/>
</dbReference>
<dbReference type="PANTHER" id="PTHR30408:SF12">
    <property type="entry name" value="TYPE I RESTRICTION ENZYME MJAVIII SPECIFICITY SUBUNIT"/>
    <property type="match status" value="1"/>
</dbReference>
<proteinExistence type="inferred from homology"/>
<evidence type="ECO:0000259" key="4">
    <source>
        <dbReference type="Pfam" id="PF01420"/>
    </source>
</evidence>
<protein>
    <recommendedName>
        <fullName evidence="4">Type I restriction modification DNA specificity domain-containing protein</fullName>
    </recommendedName>
</protein>
<dbReference type="Pfam" id="PF01420">
    <property type="entry name" value="Methylase_S"/>
    <property type="match status" value="1"/>
</dbReference>
<dbReference type="EMBL" id="ADNY01000067">
    <property type="protein sequence ID" value="EFG54710.1"/>
    <property type="molecule type" value="Genomic_DNA"/>
</dbReference>
<dbReference type="InterPro" id="IPR044946">
    <property type="entry name" value="Restrct_endonuc_typeI_TRD_sf"/>
</dbReference>
<dbReference type="eggNOG" id="COG0732">
    <property type="taxonomic scope" value="Bacteria"/>
</dbReference>
<evidence type="ECO:0000256" key="3">
    <source>
        <dbReference type="ARBA" id="ARBA00023125"/>
    </source>
</evidence>
<keyword evidence="6" id="KW-1185">Reference proteome</keyword>
<gene>
    <name evidence="5" type="ORF">HMPREF0493_1662</name>
</gene>
<feature type="domain" description="Type I restriction modification DNA specificity" evidence="4">
    <location>
        <begin position="5"/>
        <end position="44"/>
    </location>
</feature>
<reference evidence="5 6" key="1">
    <citation type="submission" date="2010-04" db="EMBL/GenBank/DDBJ databases">
        <authorList>
            <person name="Muzny D."/>
            <person name="Qin X."/>
            <person name="Deng J."/>
            <person name="Jiang H."/>
            <person name="Liu Y."/>
            <person name="Qu J."/>
            <person name="Song X.-Z."/>
            <person name="Zhang L."/>
            <person name="Thornton R."/>
            <person name="Coyle M."/>
            <person name="Francisco L."/>
            <person name="Jackson L."/>
            <person name="Javaid M."/>
            <person name="Korchina V."/>
            <person name="Kovar C."/>
            <person name="Mata R."/>
            <person name="Mathew T."/>
            <person name="Ngo R."/>
            <person name="Nguyen L."/>
            <person name="Nguyen N."/>
            <person name="Okwuonu G."/>
            <person name="Ongeri F."/>
            <person name="Pham C."/>
            <person name="Simmons D."/>
            <person name="Wilczek-Boney K."/>
            <person name="Hale W."/>
            <person name="Jakkamsetti A."/>
            <person name="Pham P."/>
            <person name="Ruth R."/>
            <person name="San Lucas F."/>
            <person name="Warren J."/>
            <person name="Zhang J."/>
            <person name="Zhao Z."/>
            <person name="Zhou C."/>
            <person name="Zhu D."/>
            <person name="Lee S."/>
            <person name="Bess C."/>
            <person name="Blankenburg K."/>
            <person name="Forbes L."/>
            <person name="Fu Q."/>
            <person name="Gubbala S."/>
            <person name="Hirani K."/>
            <person name="Jayaseelan J.C."/>
            <person name="Lara F."/>
            <person name="Munidasa M."/>
            <person name="Palculict T."/>
            <person name="Patil S."/>
            <person name="Pu L.-L."/>
            <person name="Saada N."/>
            <person name="Tang L."/>
            <person name="Weissenberger G."/>
            <person name="Zhu Y."/>
            <person name="Hemphill L."/>
            <person name="Shang Y."/>
            <person name="Youmans B."/>
            <person name="Ayvaz T."/>
            <person name="Ross M."/>
            <person name="Santibanez J."/>
            <person name="Aqrawi P."/>
            <person name="Gross S."/>
            <person name="Joshi V."/>
            <person name="Fowler G."/>
            <person name="Nazareth L."/>
            <person name="Reid J."/>
            <person name="Worley K."/>
            <person name="Petrosino J."/>
            <person name="Highlander S."/>
            <person name="Gibbs R."/>
        </authorList>
    </citation>
    <scope>NUCLEOTIDE SEQUENCE [LARGE SCALE GENOMIC DNA]</scope>
    <source>
        <strain evidence="5 6">DSM 11664</strain>
    </source>
</reference>
<evidence type="ECO:0000256" key="2">
    <source>
        <dbReference type="ARBA" id="ARBA00022747"/>
    </source>
</evidence>
<dbReference type="Gene3D" id="1.10.287.1120">
    <property type="entry name" value="Bipartite methylase S protein"/>
    <property type="match status" value="1"/>
</dbReference>
<name>D4YVV1_9LACO</name>
<dbReference type="Proteomes" id="UP000004069">
    <property type="component" value="Unassembled WGS sequence"/>
</dbReference>
<dbReference type="GO" id="GO:0003677">
    <property type="term" value="F:DNA binding"/>
    <property type="evidence" value="ECO:0007669"/>
    <property type="project" value="UniProtKB-KW"/>
</dbReference>